<sequence>MSVRRRFLSTAVTVLLAAGLLTPGAAAEAGPPPGPTDVVKGFLLVNIGSRNCLRVVAGTGRAVQGPCRPDASALWRMRLATMDGLFQIQNLRSGGCLTASRGPAIVQFRCDDAPTRRWRLLDGAGDTFLMRSVVSGRCVTAAGAGAVVQGTCADVPSRRWHGQAEGGNRP</sequence>
<dbReference type="SUPFAM" id="SSF50370">
    <property type="entry name" value="Ricin B-like lectins"/>
    <property type="match status" value="1"/>
</dbReference>
<evidence type="ECO:0000313" key="3">
    <source>
        <dbReference type="EMBL" id="MBB4763779.1"/>
    </source>
</evidence>
<feature type="chain" id="PRO_5038932395" description="Ricin B lectin domain-containing protein" evidence="1">
    <location>
        <begin position="28"/>
        <end position="170"/>
    </location>
</feature>
<dbReference type="PROSITE" id="PS51318">
    <property type="entry name" value="TAT"/>
    <property type="match status" value="1"/>
</dbReference>
<evidence type="ECO:0000256" key="1">
    <source>
        <dbReference type="SAM" id="SignalP"/>
    </source>
</evidence>
<feature type="domain" description="Ricin B lectin" evidence="2">
    <location>
        <begin position="73"/>
        <end position="150"/>
    </location>
</feature>
<feature type="signal peptide" evidence="1">
    <location>
        <begin position="1"/>
        <end position="27"/>
    </location>
</feature>
<dbReference type="Pfam" id="PF14200">
    <property type="entry name" value="RicinB_lectin_2"/>
    <property type="match status" value="1"/>
</dbReference>
<dbReference type="RefSeq" id="WP_184995041.1">
    <property type="nucleotide sequence ID" value="NZ_BOMK01000105.1"/>
</dbReference>
<accession>A0A7W7HZT0</accession>
<name>A0A7W7HZT0_9ACTN</name>
<keyword evidence="4" id="KW-1185">Reference proteome</keyword>
<dbReference type="Gene3D" id="2.80.10.50">
    <property type="match status" value="1"/>
</dbReference>
<protein>
    <recommendedName>
        <fullName evidence="2">Ricin B lectin domain-containing protein</fullName>
    </recommendedName>
</protein>
<evidence type="ECO:0000313" key="4">
    <source>
        <dbReference type="Proteomes" id="UP000578112"/>
    </source>
</evidence>
<dbReference type="InterPro" id="IPR000772">
    <property type="entry name" value="Ricin_B_lectin"/>
</dbReference>
<gene>
    <name evidence="3" type="ORF">BJ971_004335</name>
</gene>
<reference evidence="3 4" key="1">
    <citation type="submission" date="2020-08" db="EMBL/GenBank/DDBJ databases">
        <title>Sequencing the genomes of 1000 actinobacteria strains.</title>
        <authorList>
            <person name="Klenk H.-P."/>
        </authorList>
    </citation>
    <scope>NUCLEOTIDE SEQUENCE [LARGE SCALE GENOMIC DNA]</scope>
    <source>
        <strain evidence="3 4">DSM 43149</strain>
    </source>
</reference>
<dbReference type="AlphaFoldDB" id="A0A7W7HZT0"/>
<proteinExistence type="predicted"/>
<comment type="caution">
    <text evidence="3">The sequence shown here is derived from an EMBL/GenBank/DDBJ whole genome shotgun (WGS) entry which is preliminary data.</text>
</comment>
<dbReference type="InterPro" id="IPR006311">
    <property type="entry name" value="TAT_signal"/>
</dbReference>
<dbReference type="PROSITE" id="PS50231">
    <property type="entry name" value="RICIN_B_LECTIN"/>
    <property type="match status" value="1"/>
</dbReference>
<organism evidence="3 4">
    <name type="scientific">Actinoplanes digitatis</name>
    <dbReference type="NCBI Taxonomy" id="1868"/>
    <lineage>
        <taxon>Bacteria</taxon>
        <taxon>Bacillati</taxon>
        <taxon>Actinomycetota</taxon>
        <taxon>Actinomycetes</taxon>
        <taxon>Micromonosporales</taxon>
        <taxon>Micromonosporaceae</taxon>
        <taxon>Actinoplanes</taxon>
    </lineage>
</organism>
<dbReference type="InterPro" id="IPR035992">
    <property type="entry name" value="Ricin_B-like_lectins"/>
</dbReference>
<dbReference type="EMBL" id="JACHNH010000001">
    <property type="protein sequence ID" value="MBB4763779.1"/>
    <property type="molecule type" value="Genomic_DNA"/>
</dbReference>
<keyword evidence="1" id="KW-0732">Signal</keyword>
<dbReference type="Proteomes" id="UP000578112">
    <property type="component" value="Unassembled WGS sequence"/>
</dbReference>
<evidence type="ECO:0000259" key="2">
    <source>
        <dbReference type="Pfam" id="PF14200"/>
    </source>
</evidence>
<dbReference type="CDD" id="cd00161">
    <property type="entry name" value="beta-trefoil_Ricin-like"/>
    <property type="match status" value="1"/>
</dbReference>